<dbReference type="Gene3D" id="1.10.10.10">
    <property type="entry name" value="Winged helix-like DNA-binding domain superfamily/Winged helix DNA-binding domain"/>
    <property type="match status" value="1"/>
</dbReference>
<dbReference type="SUPFAM" id="SSF53850">
    <property type="entry name" value="Periplasmic binding protein-like II"/>
    <property type="match status" value="1"/>
</dbReference>
<evidence type="ECO:0000313" key="8">
    <source>
        <dbReference type="Proteomes" id="UP000253817"/>
    </source>
</evidence>
<accession>A0A3N0IXX7</accession>
<sequence>MLDFSREFLVLAKHANFVKAADELHLSQPSLTRHIASLERELGFRLLNRGTMALTTAGRFYLGAITGLVGELDEIVEQGRRIDAECDTGLSVNAISSSNNQWMDIVYESMSLLQSRHPYAPPAHLFDDDQLTIASSVFLGKADVGVVFSMPADLPEGFACELLFELPLLVWLHKDNPLSQRAGITLEDLKECYLVNPSTPNLLTTFEGAVETFRKHGLEPKHRVRTLTEFDRIPFTLQPDEMLFKTANAAHIPIPATFLAEARFADPGPKYQVYLLYRKDAGNPQTTEFVKICHDVAATRSLTRTP</sequence>
<comment type="similarity">
    <text evidence="1">Belongs to the LysR transcriptional regulatory family.</text>
</comment>
<dbReference type="InterPro" id="IPR000847">
    <property type="entry name" value="LysR_HTH_N"/>
</dbReference>
<evidence type="ECO:0000256" key="3">
    <source>
        <dbReference type="ARBA" id="ARBA00023125"/>
    </source>
</evidence>
<dbReference type="Proteomes" id="UP000270112">
    <property type="component" value="Unassembled WGS sequence"/>
</dbReference>
<dbReference type="GO" id="GO:0032993">
    <property type="term" value="C:protein-DNA complex"/>
    <property type="evidence" value="ECO:0007669"/>
    <property type="project" value="TreeGrafter"/>
</dbReference>
<keyword evidence="4" id="KW-0804">Transcription</keyword>
<keyword evidence="2" id="KW-0805">Transcription regulation</keyword>
<reference evidence="9" key="2">
    <citation type="submission" date="2018-05" db="EMBL/GenBank/DDBJ databases">
        <title>Genome Sequencing of selected type strains of the family Eggerthellaceae.</title>
        <authorList>
            <person name="Danylec N."/>
            <person name="Stoll D.A."/>
            <person name="Doetsch A."/>
            <person name="Huch M."/>
        </authorList>
    </citation>
    <scope>NUCLEOTIDE SEQUENCE [LARGE SCALE GENOMIC DNA]</scope>
    <source>
        <strain evidence="9">DSM 16107</strain>
    </source>
</reference>
<evidence type="ECO:0000313" key="7">
    <source>
        <dbReference type="EMBL" id="RNM41182.1"/>
    </source>
</evidence>
<reference evidence="6 8" key="1">
    <citation type="journal article" date="2018" name="Elife">
        <title>Discovery and characterization of a prevalent human gut bacterial enzyme sufficient for the inactivation of a family of plant toxins.</title>
        <authorList>
            <person name="Koppel N."/>
            <person name="Bisanz J.E."/>
            <person name="Pandelia M.E."/>
            <person name="Turnbaugh P.J."/>
            <person name="Balskus E.P."/>
        </authorList>
    </citation>
    <scope>NUCLEOTIDE SEQUENCE [LARGE SCALE GENOMIC DNA]</scope>
    <source>
        <strain evidence="6 8">DSM 16107</strain>
    </source>
</reference>
<organism evidence="7 9">
    <name type="scientific">Eggerthella sinensis</name>
    <dbReference type="NCBI Taxonomy" id="242230"/>
    <lineage>
        <taxon>Bacteria</taxon>
        <taxon>Bacillati</taxon>
        <taxon>Actinomycetota</taxon>
        <taxon>Coriobacteriia</taxon>
        <taxon>Eggerthellales</taxon>
        <taxon>Eggerthellaceae</taxon>
        <taxon>Eggerthella</taxon>
    </lineage>
</organism>
<dbReference type="Pfam" id="PF00126">
    <property type="entry name" value="HTH_1"/>
    <property type="match status" value="1"/>
</dbReference>
<dbReference type="EMBL" id="PPTT01000041">
    <property type="protein sequence ID" value="RDB65088.1"/>
    <property type="molecule type" value="Genomic_DNA"/>
</dbReference>
<name>A0A3N0IXX7_9ACTN</name>
<comment type="caution">
    <text evidence="7">The sequence shown here is derived from an EMBL/GenBank/DDBJ whole genome shotgun (WGS) entry which is preliminary data.</text>
</comment>
<dbReference type="SUPFAM" id="SSF46785">
    <property type="entry name" value="Winged helix' DNA-binding domain"/>
    <property type="match status" value="1"/>
</dbReference>
<dbReference type="GO" id="GO:0003677">
    <property type="term" value="F:DNA binding"/>
    <property type="evidence" value="ECO:0007669"/>
    <property type="project" value="UniProtKB-KW"/>
</dbReference>
<dbReference type="PRINTS" id="PR00039">
    <property type="entry name" value="HTHLYSR"/>
</dbReference>
<dbReference type="PANTHER" id="PTHR30346:SF17">
    <property type="entry name" value="LYSR FAMILY TRANSCRIPTIONAL REGULATOR"/>
    <property type="match status" value="1"/>
</dbReference>
<evidence type="ECO:0000313" key="6">
    <source>
        <dbReference type="EMBL" id="RDB65088.1"/>
    </source>
</evidence>
<protein>
    <recommendedName>
        <fullName evidence="5">HTH lysR-type domain-containing protein</fullName>
    </recommendedName>
</protein>
<proteinExistence type="inferred from homology"/>
<evidence type="ECO:0000256" key="4">
    <source>
        <dbReference type="ARBA" id="ARBA00023163"/>
    </source>
</evidence>
<evidence type="ECO:0000259" key="5">
    <source>
        <dbReference type="PROSITE" id="PS50931"/>
    </source>
</evidence>
<dbReference type="AlphaFoldDB" id="A0A3N0IXX7"/>
<dbReference type="Gene3D" id="3.40.190.290">
    <property type="match status" value="1"/>
</dbReference>
<dbReference type="InterPro" id="IPR036390">
    <property type="entry name" value="WH_DNA-bd_sf"/>
</dbReference>
<evidence type="ECO:0000256" key="2">
    <source>
        <dbReference type="ARBA" id="ARBA00023015"/>
    </source>
</evidence>
<dbReference type="PROSITE" id="PS50931">
    <property type="entry name" value="HTH_LYSR"/>
    <property type="match status" value="1"/>
</dbReference>
<evidence type="ECO:0000313" key="9">
    <source>
        <dbReference type="Proteomes" id="UP000270112"/>
    </source>
</evidence>
<dbReference type="CDD" id="cd05466">
    <property type="entry name" value="PBP2_LTTR_substrate"/>
    <property type="match status" value="1"/>
</dbReference>
<dbReference type="EMBL" id="QICC01000046">
    <property type="protein sequence ID" value="RNM41182.1"/>
    <property type="molecule type" value="Genomic_DNA"/>
</dbReference>
<keyword evidence="8" id="KW-1185">Reference proteome</keyword>
<dbReference type="PANTHER" id="PTHR30346">
    <property type="entry name" value="TRANSCRIPTIONAL DUAL REGULATOR HCAR-RELATED"/>
    <property type="match status" value="1"/>
</dbReference>
<dbReference type="RefSeq" id="WP_114547764.1">
    <property type="nucleotide sequence ID" value="NZ_PPTT01000041.1"/>
</dbReference>
<feature type="domain" description="HTH lysR-type" evidence="5">
    <location>
        <begin position="8"/>
        <end position="55"/>
    </location>
</feature>
<dbReference type="GO" id="GO:0003700">
    <property type="term" value="F:DNA-binding transcription factor activity"/>
    <property type="evidence" value="ECO:0007669"/>
    <property type="project" value="InterPro"/>
</dbReference>
<reference evidence="7" key="3">
    <citation type="journal article" date="2019" name="Microbiol. Resour. Announc.">
        <title>Draft Genome Sequences of Type Strains of Gordonibacter faecihominis, Paraeggerthella hongkongensis, Parvibacter caecicola,Slackia equolifaciens, Slackia faecicanis, and Slackia isoflavoniconvertens.</title>
        <authorList>
            <person name="Danylec N."/>
            <person name="Stoll D.A."/>
            <person name="Dotsch A."/>
            <person name="Huch M."/>
        </authorList>
    </citation>
    <scope>NUCLEOTIDE SEQUENCE</scope>
    <source>
        <strain evidence="7">DSM 16107</strain>
    </source>
</reference>
<dbReference type="Proteomes" id="UP000253817">
    <property type="component" value="Unassembled WGS sequence"/>
</dbReference>
<keyword evidence="3" id="KW-0238">DNA-binding</keyword>
<dbReference type="InterPro" id="IPR005119">
    <property type="entry name" value="LysR_subst-bd"/>
</dbReference>
<dbReference type="OrthoDB" id="3183195at2"/>
<dbReference type="InterPro" id="IPR036388">
    <property type="entry name" value="WH-like_DNA-bd_sf"/>
</dbReference>
<dbReference type="Pfam" id="PF03466">
    <property type="entry name" value="LysR_substrate"/>
    <property type="match status" value="1"/>
</dbReference>
<gene>
    <name evidence="6" type="ORF">C1876_16210</name>
    <name evidence="7" type="ORF">DMP09_10965</name>
</gene>
<evidence type="ECO:0000256" key="1">
    <source>
        <dbReference type="ARBA" id="ARBA00009437"/>
    </source>
</evidence>